<accession>A0A6N8L183</accession>
<dbReference type="AlphaFoldDB" id="A0A6N8L183"/>
<evidence type="ECO:0000313" key="5">
    <source>
        <dbReference type="EMBL" id="MVZ63495.1"/>
    </source>
</evidence>
<feature type="domain" description="Tyr recombinase" evidence="4">
    <location>
        <begin position="184"/>
        <end position="355"/>
    </location>
</feature>
<dbReference type="Pfam" id="PF17293">
    <property type="entry name" value="Arm-DNA-bind_5"/>
    <property type="match status" value="1"/>
</dbReference>
<dbReference type="PANTHER" id="PTHR30349:SF64">
    <property type="entry name" value="PROPHAGE INTEGRASE INTD-RELATED"/>
    <property type="match status" value="1"/>
</dbReference>
<protein>
    <submittedName>
        <fullName evidence="5">Tyrosine-type recombinase/integrase</fullName>
    </submittedName>
</protein>
<keyword evidence="2" id="KW-0238">DNA-binding</keyword>
<dbReference type="Proteomes" id="UP000435036">
    <property type="component" value="Unassembled WGS sequence"/>
</dbReference>
<evidence type="ECO:0000259" key="4">
    <source>
        <dbReference type="PROSITE" id="PS51898"/>
    </source>
</evidence>
<dbReference type="Gene3D" id="1.10.150.130">
    <property type="match status" value="1"/>
</dbReference>
<dbReference type="EMBL" id="WSQA01000013">
    <property type="protein sequence ID" value="MVZ63495.1"/>
    <property type="molecule type" value="Genomic_DNA"/>
</dbReference>
<keyword evidence="6" id="KW-1185">Reference proteome</keyword>
<dbReference type="GO" id="GO:0006310">
    <property type="term" value="P:DNA recombination"/>
    <property type="evidence" value="ECO:0007669"/>
    <property type="project" value="UniProtKB-KW"/>
</dbReference>
<dbReference type="Pfam" id="PF00589">
    <property type="entry name" value="Phage_integrase"/>
    <property type="match status" value="1"/>
</dbReference>
<evidence type="ECO:0000313" key="6">
    <source>
        <dbReference type="Proteomes" id="UP000435036"/>
    </source>
</evidence>
<dbReference type="InterPro" id="IPR035386">
    <property type="entry name" value="Arm-DNA-bind_5"/>
</dbReference>
<sequence length="359" mass="42720">MVTVRYKPLKSGKFSVYLDIYFRTSDQKSKRSYEFLSIYVHRDYSSSRIRIMEKDSENMKLIRAIRNKRETELNFSKHGYEKPNRPSLELLDYLKECLERRFNYKLECLIIHLGKYIRNKSFLISEVSEEFLSLFQDYLLLYVSQNTTHAYMSVFRQYYNKLLTRRIIDNSPFENWQPVKEVYLERERLTIEEVRTLANVHPDLGNKQIRQAFLFSCFTGLRISDVRRITYDHLIDGFIRFRPFKTPAKIVTVPVVEDVLKIIGEIPKHPINKKIFWGLPSTSQALNQHLKNWAREAGIKKNLHFHVSRHTFATIGLTFGIDLFTMKELLGHSKIEMTQIYAKIVDRKKEEEILKFPSL</sequence>
<dbReference type="Gene3D" id="1.10.443.10">
    <property type="entry name" value="Intergrase catalytic core"/>
    <property type="match status" value="1"/>
</dbReference>
<dbReference type="GO" id="GO:0015074">
    <property type="term" value="P:DNA integration"/>
    <property type="evidence" value="ECO:0007669"/>
    <property type="project" value="InterPro"/>
</dbReference>
<reference evidence="5 6" key="1">
    <citation type="submission" date="2019-12" db="EMBL/GenBank/DDBJ databases">
        <authorList>
            <person name="Dong K."/>
        </authorList>
    </citation>
    <scope>NUCLEOTIDE SEQUENCE [LARGE SCALE GENOMIC DNA]</scope>
    <source>
        <strain evidence="5 6">JCM 31225</strain>
    </source>
</reference>
<comment type="similarity">
    <text evidence="1">Belongs to the 'phage' integrase family.</text>
</comment>
<dbReference type="Pfam" id="PF13102">
    <property type="entry name" value="Phage_int_SAM_5"/>
    <property type="match status" value="1"/>
</dbReference>
<dbReference type="PROSITE" id="PS51898">
    <property type="entry name" value="TYR_RECOMBINASE"/>
    <property type="match status" value="1"/>
</dbReference>
<dbReference type="InterPro" id="IPR002104">
    <property type="entry name" value="Integrase_catalytic"/>
</dbReference>
<dbReference type="InterPro" id="IPR025269">
    <property type="entry name" value="SAM-like_dom"/>
</dbReference>
<dbReference type="InterPro" id="IPR013762">
    <property type="entry name" value="Integrase-like_cat_sf"/>
</dbReference>
<evidence type="ECO:0000256" key="3">
    <source>
        <dbReference type="ARBA" id="ARBA00023172"/>
    </source>
</evidence>
<dbReference type="PANTHER" id="PTHR30349">
    <property type="entry name" value="PHAGE INTEGRASE-RELATED"/>
    <property type="match status" value="1"/>
</dbReference>
<dbReference type="CDD" id="cd01185">
    <property type="entry name" value="INTN1_C_like"/>
    <property type="match status" value="1"/>
</dbReference>
<proteinExistence type="inferred from homology"/>
<keyword evidence="3" id="KW-0233">DNA recombination</keyword>
<dbReference type="InterPro" id="IPR010998">
    <property type="entry name" value="Integrase_recombinase_N"/>
</dbReference>
<dbReference type="InterPro" id="IPR011010">
    <property type="entry name" value="DNA_brk_join_enz"/>
</dbReference>
<dbReference type="InterPro" id="IPR050090">
    <property type="entry name" value="Tyrosine_recombinase_XerCD"/>
</dbReference>
<dbReference type="RefSeq" id="WP_160370206.1">
    <property type="nucleotide sequence ID" value="NZ_WSQA01000013.1"/>
</dbReference>
<evidence type="ECO:0000256" key="1">
    <source>
        <dbReference type="ARBA" id="ARBA00008857"/>
    </source>
</evidence>
<name>A0A6N8L183_9SPHI</name>
<comment type="caution">
    <text evidence="5">The sequence shown here is derived from an EMBL/GenBank/DDBJ whole genome shotgun (WGS) entry which is preliminary data.</text>
</comment>
<gene>
    <name evidence="5" type="ORF">GQF63_15815</name>
</gene>
<organism evidence="5 6">
    <name type="scientific">Sphingobacterium humi</name>
    <dbReference type="NCBI Taxonomy" id="1796905"/>
    <lineage>
        <taxon>Bacteria</taxon>
        <taxon>Pseudomonadati</taxon>
        <taxon>Bacteroidota</taxon>
        <taxon>Sphingobacteriia</taxon>
        <taxon>Sphingobacteriales</taxon>
        <taxon>Sphingobacteriaceae</taxon>
        <taxon>Sphingobacterium</taxon>
    </lineage>
</organism>
<evidence type="ECO:0000256" key="2">
    <source>
        <dbReference type="ARBA" id="ARBA00023125"/>
    </source>
</evidence>
<dbReference type="OrthoDB" id="892893at2"/>
<dbReference type="GO" id="GO:0003677">
    <property type="term" value="F:DNA binding"/>
    <property type="evidence" value="ECO:0007669"/>
    <property type="project" value="UniProtKB-KW"/>
</dbReference>
<dbReference type="SUPFAM" id="SSF56349">
    <property type="entry name" value="DNA breaking-rejoining enzymes"/>
    <property type="match status" value="1"/>
</dbReference>